<dbReference type="PANTHER" id="PTHR42756:SF1">
    <property type="entry name" value="TRANSCRIPTIONAL REPRESSOR OF EMRAB OPERON"/>
    <property type="match status" value="1"/>
</dbReference>
<dbReference type="SMART" id="SM00347">
    <property type="entry name" value="HTH_MARR"/>
    <property type="match status" value="1"/>
</dbReference>
<evidence type="ECO:0000256" key="1">
    <source>
        <dbReference type="ARBA" id="ARBA00023015"/>
    </source>
</evidence>
<dbReference type="Gene3D" id="1.10.10.10">
    <property type="entry name" value="Winged helix-like DNA-binding domain superfamily/Winged helix DNA-binding domain"/>
    <property type="match status" value="1"/>
</dbReference>
<reference evidence="5" key="1">
    <citation type="submission" date="2020-07" db="EMBL/GenBank/DDBJ databases">
        <title>Vallitalea pronyensis genome.</title>
        <authorList>
            <person name="Postec A."/>
        </authorList>
    </citation>
    <scope>NUCLEOTIDE SEQUENCE</scope>
    <source>
        <strain evidence="5">FatNI3</strain>
    </source>
</reference>
<dbReference type="KEGG" id="vpy:HZI73_05660"/>
<proteinExistence type="predicted"/>
<evidence type="ECO:0000259" key="4">
    <source>
        <dbReference type="PROSITE" id="PS50995"/>
    </source>
</evidence>
<dbReference type="Proteomes" id="UP000683246">
    <property type="component" value="Chromosome"/>
</dbReference>
<dbReference type="InterPro" id="IPR036388">
    <property type="entry name" value="WH-like_DNA-bd_sf"/>
</dbReference>
<evidence type="ECO:0000313" key="5">
    <source>
        <dbReference type="EMBL" id="QUI21812.1"/>
    </source>
</evidence>
<keyword evidence="6" id="KW-1185">Reference proteome</keyword>
<keyword evidence="1" id="KW-0805">Transcription regulation</keyword>
<sequence>MNDKIDTNQMIAMFFELVQNIQDLDKKSMYYGLSEPLHNAEIHTLVAIKENEGISITGLAKALGITKGAVSQIVNRLYKKGTVKKDQDPENKSRLTLSLTKDGETAYYYHEKNHEILLNPLIEKLDMLDKTAQQIIYHFLKETNDIFKKGVLEIQ</sequence>
<dbReference type="Pfam" id="PF01047">
    <property type="entry name" value="MarR"/>
    <property type="match status" value="1"/>
</dbReference>
<evidence type="ECO:0000313" key="6">
    <source>
        <dbReference type="Proteomes" id="UP000683246"/>
    </source>
</evidence>
<gene>
    <name evidence="5" type="ORF">HZI73_05660</name>
</gene>
<name>A0A8J8MHB5_9FIRM</name>
<dbReference type="PROSITE" id="PS50995">
    <property type="entry name" value="HTH_MARR_2"/>
    <property type="match status" value="1"/>
</dbReference>
<accession>A0A8J8MHB5</accession>
<dbReference type="AlphaFoldDB" id="A0A8J8MHB5"/>
<keyword evidence="3" id="KW-0804">Transcription</keyword>
<keyword evidence="2" id="KW-0238">DNA-binding</keyword>
<dbReference type="InterPro" id="IPR036390">
    <property type="entry name" value="WH_DNA-bd_sf"/>
</dbReference>
<feature type="domain" description="HTH marR-type" evidence="4">
    <location>
        <begin position="10"/>
        <end position="145"/>
    </location>
</feature>
<evidence type="ECO:0000256" key="3">
    <source>
        <dbReference type="ARBA" id="ARBA00023163"/>
    </source>
</evidence>
<dbReference type="GO" id="GO:0003700">
    <property type="term" value="F:DNA-binding transcription factor activity"/>
    <property type="evidence" value="ECO:0007669"/>
    <property type="project" value="InterPro"/>
</dbReference>
<protein>
    <submittedName>
        <fullName evidence="5">MarR family transcriptional regulator</fullName>
    </submittedName>
</protein>
<evidence type="ECO:0000256" key="2">
    <source>
        <dbReference type="ARBA" id="ARBA00023125"/>
    </source>
</evidence>
<dbReference type="RefSeq" id="WP_212697282.1">
    <property type="nucleotide sequence ID" value="NZ_CP058649.1"/>
</dbReference>
<dbReference type="SUPFAM" id="SSF46785">
    <property type="entry name" value="Winged helix' DNA-binding domain"/>
    <property type="match status" value="1"/>
</dbReference>
<organism evidence="5 6">
    <name type="scientific">Vallitalea pronyensis</name>
    <dbReference type="NCBI Taxonomy" id="1348613"/>
    <lineage>
        <taxon>Bacteria</taxon>
        <taxon>Bacillati</taxon>
        <taxon>Bacillota</taxon>
        <taxon>Clostridia</taxon>
        <taxon>Lachnospirales</taxon>
        <taxon>Vallitaleaceae</taxon>
        <taxon>Vallitalea</taxon>
    </lineage>
</organism>
<dbReference type="PANTHER" id="PTHR42756">
    <property type="entry name" value="TRANSCRIPTIONAL REGULATOR, MARR"/>
    <property type="match status" value="1"/>
</dbReference>
<dbReference type="GO" id="GO:0003677">
    <property type="term" value="F:DNA binding"/>
    <property type="evidence" value="ECO:0007669"/>
    <property type="project" value="UniProtKB-KW"/>
</dbReference>
<dbReference type="InterPro" id="IPR000835">
    <property type="entry name" value="HTH_MarR-typ"/>
</dbReference>
<dbReference type="EMBL" id="CP058649">
    <property type="protein sequence ID" value="QUI21812.1"/>
    <property type="molecule type" value="Genomic_DNA"/>
</dbReference>